<name>A0A518ENW8_9BACT</name>
<protein>
    <recommendedName>
        <fullName evidence="1">Xylose isomerase-like TIM barrel domain-containing protein</fullName>
    </recommendedName>
</protein>
<sequence length="234" mass="25677">MRYGYSTGALTKGDFRAALRMLEAHDVSGVEISALRMHELEEMIEALPTLDLARYGGHVSLHAPSKFDAAEEGPLAERLAGIAQLVEGIVVHSEAILDASAWRPLGDKVFIENADGRKRTGRTTAEMEKILAELPEARVCLDLAHVYQVDPSLIEARRMLRAIGSRVGQIHLSQLDHSCGHQPLMYGVVHEFQSLASLVPETTVILESCVDEDEIGFQLELARQCFLPAATPQV</sequence>
<dbReference type="Gene3D" id="3.20.20.150">
    <property type="entry name" value="Divalent-metal-dependent TIM barrel enzymes"/>
    <property type="match status" value="1"/>
</dbReference>
<evidence type="ECO:0000313" key="2">
    <source>
        <dbReference type="EMBL" id="QDV05781.1"/>
    </source>
</evidence>
<dbReference type="SUPFAM" id="SSF51658">
    <property type="entry name" value="Xylose isomerase-like"/>
    <property type="match status" value="1"/>
</dbReference>
<evidence type="ECO:0000259" key="1">
    <source>
        <dbReference type="Pfam" id="PF01261"/>
    </source>
</evidence>
<dbReference type="AlphaFoldDB" id="A0A518ENW8"/>
<feature type="domain" description="Xylose isomerase-like TIM barrel" evidence="1">
    <location>
        <begin position="103"/>
        <end position="207"/>
    </location>
</feature>
<dbReference type="EMBL" id="CP036434">
    <property type="protein sequence ID" value="QDV05781.1"/>
    <property type="molecule type" value="Genomic_DNA"/>
</dbReference>
<reference evidence="2 3" key="1">
    <citation type="submission" date="2019-02" db="EMBL/GenBank/DDBJ databases">
        <title>Deep-cultivation of Planctomycetes and their phenomic and genomic characterization uncovers novel biology.</title>
        <authorList>
            <person name="Wiegand S."/>
            <person name="Jogler M."/>
            <person name="Boedeker C."/>
            <person name="Pinto D."/>
            <person name="Vollmers J."/>
            <person name="Rivas-Marin E."/>
            <person name="Kohn T."/>
            <person name="Peeters S.H."/>
            <person name="Heuer A."/>
            <person name="Rast P."/>
            <person name="Oberbeckmann S."/>
            <person name="Bunk B."/>
            <person name="Jeske O."/>
            <person name="Meyerdierks A."/>
            <person name="Storesund J.E."/>
            <person name="Kallscheuer N."/>
            <person name="Luecker S."/>
            <person name="Lage O.M."/>
            <person name="Pohl T."/>
            <person name="Merkel B.J."/>
            <person name="Hornburger P."/>
            <person name="Mueller R.-W."/>
            <person name="Bruemmer F."/>
            <person name="Labrenz M."/>
            <person name="Spormann A.M."/>
            <person name="Op den Camp H."/>
            <person name="Overmann J."/>
            <person name="Amann R."/>
            <person name="Jetten M.S.M."/>
            <person name="Mascher T."/>
            <person name="Medema M.H."/>
            <person name="Devos D.P."/>
            <person name="Kaster A.-K."/>
            <person name="Ovreas L."/>
            <person name="Rohde M."/>
            <person name="Galperin M.Y."/>
            <person name="Jogler C."/>
        </authorList>
    </citation>
    <scope>NUCLEOTIDE SEQUENCE [LARGE SCALE GENOMIC DNA]</scope>
    <source>
        <strain evidence="2 3">Poly30</strain>
    </source>
</reference>
<dbReference type="InterPro" id="IPR036237">
    <property type="entry name" value="Xyl_isomerase-like_sf"/>
</dbReference>
<accession>A0A518ENW8</accession>
<dbReference type="Proteomes" id="UP000320390">
    <property type="component" value="Chromosome"/>
</dbReference>
<dbReference type="InterPro" id="IPR013022">
    <property type="entry name" value="Xyl_isomerase-like_TIM-brl"/>
</dbReference>
<evidence type="ECO:0000313" key="3">
    <source>
        <dbReference type="Proteomes" id="UP000320390"/>
    </source>
</evidence>
<gene>
    <name evidence="2" type="ORF">Poly30_12830</name>
</gene>
<organism evidence="2 3">
    <name type="scientific">Saltatorellus ferox</name>
    <dbReference type="NCBI Taxonomy" id="2528018"/>
    <lineage>
        <taxon>Bacteria</taxon>
        <taxon>Pseudomonadati</taxon>
        <taxon>Planctomycetota</taxon>
        <taxon>Planctomycetia</taxon>
        <taxon>Planctomycetia incertae sedis</taxon>
        <taxon>Saltatorellus</taxon>
    </lineage>
</organism>
<keyword evidence="3" id="KW-1185">Reference proteome</keyword>
<proteinExistence type="predicted"/>
<dbReference type="Pfam" id="PF01261">
    <property type="entry name" value="AP_endonuc_2"/>
    <property type="match status" value="1"/>
</dbReference>